<evidence type="ECO:0000313" key="3">
    <source>
        <dbReference type="Proteomes" id="UP000628736"/>
    </source>
</evidence>
<dbReference type="AlphaFoldDB" id="A0A8J6M718"/>
<accession>A0A8J6M718</accession>
<dbReference type="Proteomes" id="UP000628736">
    <property type="component" value="Unassembled WGS sequence"/>
</dbReference>
<feature type="chain" id="PRO_5035264676" evidence="1">
    <location>
        <begin position="24"/>
        <end position="137"/>
    </location>
</feature>
<name>A0A8J6M718_9FIRM</name>
<reference evidence="2" key="1">
    <citation type="submission" date="2020-08" db="EMBL/GenBank/DDBJ databases">
        <title>Genome public.</title>
        <authorList>
            <person name="Liu C."/>
            <person name="Sun Q."/>
        </authorList>
    </citation>
    <scope>NUCLEOTIDE SEQUENCE</scope>
    <source>
        <strain evidence="2">NSJ-23</strain>
    </source>
</reference>
<gene>
    <name evidence="2" type="ORF">H8S11_11170</name>
</gene>
<dbReference type="PROSITE" id="PS51257">
    <property type="entry name" value="PROKAR_LIPOPROTEIN"/>
    <property type="match status" value="1"/>
</dbReference>
<evidence type="ECO:0000313" key="2">
    <source>
        <dbReference type="EMBL" id="MBC5723369.1"/>
    </source>
</evidence>
<keyword evidence="3" id="KW-1185">Reference proteome</keyword>
<evidence type="ECO:0000256" key="1">
    <source>
        <dbReference type="SAM" id="SignalP"/>
    </source>
</evidence>
<dbReference type="RefSeq" id="WP_186853192.1">
    <property type="nucleotide sequence ID" value="NZ_JACOPO010000008.1"/>
</dbReference>
<dbReference type="EMBL" id="JACOPO010000008">
    <property type="protein sequence ID" value="MBC5723369.1"/>
    <property type="molecule type" value="Genomic_DNA"/>
</dbReference>
<feature type="signal peptide" evidence="1">
    <location>
        <begin position="1"/>
        <end position="23"/>
    </location>
</feature>
<sequence length="137" mass="14567">MKKSLCFLGACLLCLGLTSCAAAEQDAFQVQIICKSSGIQQIFWSCYLDGVFYGSGGMADLDGEELTAESELVPCFSRAYLDGADPIGFSIDFSPYAEGRIIPLGTTDQVSIPAQYGACYTVILSGDEATGFQAELQ</sequence>
<organism evidence="2 3">
    <name type="scientific">Flintibacter hominis</name>
    <dbReference type="NCBI Taxonomy" id="2763048"/>
    <lineage>
        <taxon>Bacteria</taxon>
        <taxon>Bacillati</taxon>
        <taxon>Bacillota</taxon>
        <taxon>Clostridia</taxon>
        <taxon>Eubacteriales</taxon>
        <taxon>Flintibacter</taxon>
    </lineage>
</organism>
<protein>
    <submittedName>
        <fullName evidence="2">Uncharacterized protein</fullName>
    </submittedName>
</protein>
<proteinExistence type="predicted"/>
<comment type="caution">
    <text evidence="2">The sequence shown here is derived from an EMBL/GenBank/DDBJ whole genome shotgun (WGS) entry which is preliminary data.</text>
</comment>
<keyword evidence="1" id="KW-0732">Signal</keyword>